<dbReference type="Gene3D" id="3.40.50.1820">
    <property type="entry name" value="alpha/beta hydrolase"/>
    <property type="match status" value="1"/>
</dbReference>
<dbReference type="GO" id="GO:0006508">
    <property type="term" value="P:proteolysis"/>
    <property type="evidence" value="ECO:0007669"/>
    <property type="project" value="InterPro"/>
</dbReference>
<organism evidence="4 5">
    <name type="scientific">Stakelama pacifica</name>
    <dbReference type="NCBI Taxonomy" id="517720"/>
    <lineage>
        <taxon>Bacteria</taxon>
        <taxon>Pseudomonadati</taxon>
        <taxon>Pseudomonadota</taxon>
        <taxon>Alphaproteobacteria</taxon>
        <taxon>Sphingomonadales</taxon>
        <taxon>Sphingomonadaceae</taxon>
        <taxon>Stakelama</taxon>
    </lineage>
</organism>
<reference evidence="4 5" key="1">
    <citation type="submission" date="2019-03" db="EMBL/GenBank/DDBJ databases">
        <title>Genomic Encyclopedia of Type Strains, Phase IV (KMG-IV): sequencing the most valuable type-strain genomes for metagenomic binning, comparative biology and taxonomic classification.</title>
        <authorList>
            <person name="Goeker M."/>
        </authorList>
    </citation>
    <scope>NUCLEOTIDE SEQUENCE [LARGE SCALE GENOMIC DNA]</scope>
    <source>
        <strain evidence="4 5">DSM 25059</strain>
    </source>
</reference>
<protein>
    <submittedName>
        <fullName evidence="4">Dipeptidyl aminopeptidase/acylaminoacyl peptidase</fullName>
    </submittedName>
</protein>
<gene>
    <name evidence="4" type="ORF">EV664_106109</name>
</gene>
<dbReference type="SUPFAM" id="SSF53474">
    <property type="entry name" value="alpha/beta-Hydrolases"/>
    <property type="match status" value="1"/>
</dbReference>
<evidence type="ECO:0000313" key="5">
    <source>
        <dbReference type="Proteomes" id="UP000295493"/>
    </source>
</evidence>
<comment type="caution">
    <text evidence="4">The sequence shown here is derived from an EMBL/GenBank/DDBJ whole genome shotgun (WGS) entry which is preliminary data.</text>
</comment>
<dbReference type="Proteomes" id="UP000295493">
    <property type="component" value="Unassembled WGS sequence"/>
</dbReference>
<dbReference type="GO" id="GO:0004252">
    <property type="term" value="F:serine-type endopeptidase activity"/>
    <property type="evidence" value="ECO:0007669"/>
    <property type="project" value="TreeGrafter"/>
</dbReference>
<name>A0A4R6FLA6_9SPHN</name>
<keyword evidence="2" id="KW-0732">Signal</keyword>
<keyword evidence="4" id="KW-0645">Protease</keyword>
<dbReference type="SUPFAM" id="SSF69304">
    <property type="entry name" value="Tricorn protease N-terminal domain"/>
    <property type="match status" value="1"/>
</dbReference>
<proteinExistence type="predicted"/>
<keyword evidence="5" id="KW-1185">Reference proteome</keyword>
<accession>A0A4R6FLA6</accession>
<dbReference type="OrthoDB" id="128799at2"/>
<dbReference type="AlphaFoldDB" id="A0A4R6FLA6"/>
<dbReference type="GO" id="GO:0004177">
    <property type="term" value="F:aminopeptidase activity"/>
    <property type="evidence" value="ECO:0007669"/>
    <property type="project" value="UniProtKB-KW"/>
</dbReference>
<dbReference type="RefSeq" id="WP_133495679.1">
    <property type="nucleotide sequence ID" value="NZ_BMLU01000006.1"/>
</dbReference>
<dbReference type="EMBL" id="SNWD01000006">
    <property type="protein sequence ID" value="TDN82302.1"/>
    <property type="molecule type" value="Genomic_DNA"/>
</dbReference>
<sequence length="644" mass="70663">MKVKKRFAALLAATFLSVPAALPALAQAGAELSAADFAQLPVIARPSISPDGTKIAALYVLDGAQYLTIAPIDGGKPKVIGTGDNDLNWWRWVNNDWLVVGIGDSRPFGRYGEAYIRRAVGVKADGTQTVPLGDRKRDLGQTGDRLLWVASDGSPHVMLAAQHDIFSDHIDFWPSVVDVDVSTGRERVIAMPHRGVMNWIVDHRGVVRVGIGHSNDGRHRQVIYRTTNDERFRTIDRSATDKDDARDTPDIFLPDGSALTLAEDEAGTMAVYRYDLTKFAKGEKVFSTPGYDVEGVAINGVSGALDGYVTLEKQERSHWVSADMVALQQEIDAKIQHARADILSLDDRHDRAIIYVSAPDGPGAYFVYDRPTQGMISIGLVNPKIGLHRLNPVRSIRYKSRDGLEIEAVLTLPKGKEEALPLIVLPHGGPSARDDESWDFWTQFLASRGYAVVQPNYRGSSGYGTKLADAGQGEWGGKMQDDLVDAITYLADQGIADPARVCIAGASYGGYAAIRAAERDASHYRCAISYAGVSDLKALIGYNNNFLFSGSRKDWLTEQAPDLKSVSPINSPQDIALPLLLVHGKKDLVVPFDQSHDMAEKLEKLGKPVQFIEQPDADHHFSRMEDRLEFLNAMEAFLKKYNPA</sequence>
<keyword evidence="1" id="KW-0378">Hydrolase</keyword>
<evidence type="ECO:0000313" key="4">
    <source>
        <dbReference type="EMBL" id="TDN82302.1"/>
    </source>
</evidence>
<evidence type="ECO:0000256" key="1">
    <source>
        <dbReference type="ARBA" id="ARBA00022801"/>
    </source>
</evidence>
<dbReference type="InterPro" id="IPR029058">
    <property type="entry name" value="AB_hydrolase_fold"/>
</dbReference>
<evidence type="ECO:0000256" key="2">
    <source>
        <dbReference type="SAM" id="SignalP"/>
    </source>
</evidence>
<dbReference type="InterPro" id="IPR001375">
    <property type="entry name" value="Peptidase_S9_cat"/>
</dbReference>
<dbReference type="Pfam" id="PF00326">
    <property type="entry name" value="Peptidase_S9"/>
    <property type="match status" value="1"/>
</dbReference>
<keyword evidence="4" id="KW-0031">Aminopeptidase</keyword>
<feature type="signal peptide" evidence="2">
    <location>
        <begin position="1"/>
        <end position="26"/>
    </location>
</feature>
<dbReference type="PANTHER" id="PTHR42776:SF27">
    <property type="entry name" value="DIPEPTIDYL PEPTIDASE FAMILY MEMBER 6"/>
    <property type="match status" value="1"/>
</dbReference>
<dbReference type="PANTHER" id="PTHR42776">
    <property type="entry name" value="SERINE PEPTIDASE S9 FAMILY MEMBER"/>
    <property type="match status" value="1"/>
</dbReference>
<feature type="domain" description="Peptidase S9 prolyl oligopeptidase catalytic" evidence="3">
    <location>
        <begin position="441"/>
        <end position="641"/>
    </location>
</feature>
<feature type="chain" id="PRO_5020746374" evidence="2">
    <location>
        <begin position="27"/>
        <end position="644"/>
    </location>
</feature>
<evidence type="ECO:0000259" key="3">
    <source>
        <dbReference type="Pfam" id="PF00326"/>
    </source>
</evidence>